<dbReference type="GO" id="GO:0015074">
    <property type="term" value="P:DNA integration"/>
    <property type="evidence" value="ECO:0007669"/>
    <property type="project" value="InterPro"/>
</dbReference>
<dbReference type="Gene3D" id="3.30.420.10">
    <property type="entry name" value="Ribonuclease H-like superfamily/Ribonuclease H"/>
    <property type="match status" value="1"/>
</dbReference>
<dbReference type="PANTHER" id="PTHR37984:SF5">
    <property type="entry name" value="PROTEIN NYNRIN-LIKE"/>
    <property type="match status" value="1"/>
</dbReference>
<protein>
    <submittedName>
        <fullName evidence="2">Pro-Pol polyprotein</fullName>
    </submittedName>
</protein>
<accession>A0A151X2S8</accession>
<dbReference type="PROSITE" id="PS50994">
    <property type="entry name" value="INTEGRASE"/>
    <property type="match status" value="1"/>
</dbReference>
<dbReference type="SUPFAM" id="SSF53098">
    <property type="entry name" value="Ribonuclease H-like"/>
    <property type="match status" value="1"/>
</dbReference>
<name>A0A151X2S8_9HYME</name>
<keyword evidence="3" id="KW-1185">Reference proteome</keyword>
<sequence>YVLVLMDHFSKYTKLYPMKNQILNTIMTILVKDYFPTVGLPETILTDNGGQFLTHRWHDFANDNEFEIRKTTPYNPQSNPVERAMRELGRVIRTYASKRHTNWDRIIIITESVINATAHSSTGFSPDEFHMDGVINLEIDPVLKPEQYEEFDRVDKIEIASRILERAANKKKVQFNKFGTGQVYQVGEYVWRKIPSILC</sequence>
<dbReference type="PANTHER" id="PTHR37984">
    <property type="entry name" value="PROTEIN CBG26694"/>
    <property type="match status" value="1"/>
</dbReference>
<dbReference type="GO" id="GO:0003676">
    <property type="term" value="F:nucleic acid binding"/>
    <property type="evidence" value="ECO:0007669"/>
    <property type="project" value="InterPro"/>
</dbReference>
<gene>
    <name evidence="2" type="ORF">ALC60_06427</name>
</gene>
<dbReference type="AlphaFoldDB" id="A0A151X2S8"/>
<feature type="domain" description="Integrase catalytic" evidence="1">
    <location>
        <begin position="1"/>
        <end position="134"/>
    </location>
</feature>
<dbReference type="InterPro" id="IPR050951">
    <property type="entry name" value="Retrovirus_Pol_polyprotein"/>
</dbReference>
<dbReference type="Pfam" id="PF00665">
    <property type="entry name" value="rve"/>
    <property type="match status" value="1"/>
</dbReference>
<evidence type="ECO:0000313" key="2">
    <source>
        <dbReference type="EMBL" id="KYQ54693.1"/>
    </source>
</evidence>
<dbReference type="STRING" id="64791.A0A151X2S8"/>
<feature type="non-terminal residue" evidence="2">
    <location>
        <position position="1"/>
    </location>
</feature>
<evidence type="ECO:0000313" key="3">
    <source>
        <dbReference type="Proteomes" id="UP000075809"/>
    </source>
</evidence>
<dbReference type="InterPro" id="IPR012337">
    <property type="entry name" value="RNaseH-like_sf"/>
</dbReference>
<dbReference type="InterPro" id="IPR001584">
    <property type="entry name" value="Integrase_cat-core"/>
</dbReference>
<evidence type="ECO:0000259" key="1">
    <source>
        <dbReference type="PROSITE" id="PS50994"/>
    </source>
</evidence>
<dbReference type="Proteomes" id="UP000075809">
    <property type="component" value="Unassembled WGS sequence"/>
</dbReference>
<reference evidence="2 3" key="1">
    <citation type="submission" date="2015-09" db="EMBL/GenBank/DDBJ databases">
        <title>Trachymyrmex zeteki WGS genome.</title>
        <authorList>
            <person name="Nygaard S."/>
            <person name="Hu H."/>
            <person name="Boomsma J."/>
            <person name="Zhang G."/>
        </authorList>
    </citation>
    <scope>NUCLEOTIDE SEQUENCE [LARGE SCALE GENOMIC DNA]</scope>
    <source>
        <strain evidence="2">Tzet28-1</strain>
        <tissue evidence="2">Whole body</tissue>
    </source>
</reference>
<proteinExistence type="predicted"/>
<organism evidence="2 3">
    <name type="scientific">Mycetomoellerius zeteki</name>
    <dbReference type="NCBI Taxonomy" id="64791"/>
    <lineage>
        <taxon>Eukaryota</taxon>
        <taxon>Metazoa</taxon>
        <taxon>Ecdysozoa</taxon>
        <taxon>Arthropoda</taxon>
        <taxon>Hexapoda</taxon>
        <taxon>Insecta</taxon>
        <taxon>Pterygota</taxon>
        <taxon>Neoptera</taxon>
        <taxon>Endopterygota</taxon>
        <taxon>Hymenoptera</taxon>
        <taxon>Apocrita</taxon>
        <taxon>Aculeata</taxon>
        <taxon>Formicoidea</taxon>
        <taxon>Formicidae</taxon>
        <taxon>Myrmicinae</taxon>
        <taxon>Mycetomoellerius</taxon>
    </lineage>
</organism>
<dbReference type="InterPro" id="IPR036397">
    <property type="entry name" value="RNaseH_sf"/>
</dbReference>
<dbReference type="EMBL" id="KQ982569">
    <property type="protein sequence ID" value="KYQ54693.1"/>
    <property type="molecule type" value="Genomic_DNA"/>
</dbReference>